<dbReference type="EMBL" id="UINC01008467">
    <property type="protein sequence ID" value="SVA38103.1"/>
    <property type="molecule type" value="Genomic_DNA"/>
</dbReference>
<name>A0A381VFB4_9ZZZZ</name>
<reference evidence="1" key="1">
    <citation type="submission" date="2018-05" db="EMBL/GenBank/DDBJ databases">
        <authorList>
            <person name="Lanie J.A."/>
            <person name="Ng W.-L."/>
            <person name="Kazmierczak K.M."/>
            <person name="Andrzejewski T.M."/>
            <person name="Davidsen T.M."/>
            <person name="Wayne K.J."/>
            <person name="Tettelin H."/>
            <person name="Glass J.I."/>
            <person name="Rusch D."/>
            <person name="Podicherti R."/>
            <person name="Tsui H.-C.T."/>
            <person name="Winkler M.E."/>
        </authorList>
    </citation>
    <scope>NUCLEOTIDE SEQUENCE</scope>
</reference>
<evidence type="ECO:0000313" key="1">
    <source>
        <dbReference type="EMBL" id="SVA38103.1"/>
    </source>
</evidence>
<protein>
    <submittedName>
        <fullName evidence="1">Uncharacterized protein</fullName>
    </submittedName>
</protein>
<dbReference type="AlphaFoldDB" id="A0A381VFB4"/>
<gene>
    <name evidence="1" type="ORF">METZ01_LOCUS90957</name>
</gene>
<accession>A0A381VFB4</accession>
<organism evidence="1">
    <name type="scientific">marine metagenome</name>
    <dbReference type="NCBI Taxonomy" id="408172"/>
    <lineage>
        <taxon>unclassified sequences</taxon>
        <taxon>metagenomes</taxon>
        <taxon>ecological metagenomes</taxon>
    </lineage>
</organism>
<proteinExistence type="predicted"/>
<sequence>MPETDENFVTTEQTSACVFDSGVSGTRYPFQIETTLSLPKSYRTMRHIIST</sequence>